<dbReference type="EMBL" id="QWEH01000001">
    <property type="protein sequence ID" value="RHW35067.1"/>
    <property type="molecule type" value="Genomic_DNA"/>
</dbReference>
<evidence type="ECO:0000313" key="10">
    <source>
        <dbReference type="Proteomes" id="UP000285456"/>
    </source>
</evidence>
<evidence type="ECO:0000256" key="7">
    <source>
        <dbReference type="ARBA" id="ARBA00023136"/>
    </source>
</evidence>
<dbReference type="GO" id="GO:0005886">
    <property type="term" value="C:plasma membrane"/>
    <property type="evidence" value="ECO:0007669"/>
    <property type="project" value="UniProtKB-SubCell"/>
</dbReference>
<evidence type="ECO:0000256" key="1">
    <source>
        <dbReference type="ARBA" id="ARBA00004651"/>
    </source>
</evidence>
<dbReference type="NCBIfam" id="NF037994">
    <property type="entry name" value="DcuC_1"/>
    <property type="match status" value="1"/>
</dbReference>
<protein>
    <submittedName>
        <fullName evidence="9">TRAP transporter large permease subunit</fullName>
    </submittedName>
</protein>
<feature type="transmembrane region" description="Helical" evidence="8">
    <location>
        <begin position="73"/>
        <end position="96"/>
    </location>
</feature>
<evidence type="ECO:0000313" key="9">
    <source>
        <dbReference type="EMBL" id="RHW35067.1"/>
    </source>
</evidence>
<dbReference type="PANTHER" id="PTHR42002">
    <property type="entry name" value="ANAEROBIC C4-DICARBOXYLATE TRANSPORTER DCUC-RELATED"/>
    <property type="match status" value="1"/>
</dbReference>
<feature type="transmembrane region" description="Helical" evidence="8">
    <location>
        <begin position="284"/>
        <end position="307"/>
    </location>
</feature>
<comment type="subcellular location">
    <subcellularLocation>
        <location evidence="1">Cell membrane</location>
        <topology evidence="1">Multi-pass membrane protein</topology>
    </subcellularLocation>
</comment>
<keyword evidence="10" id="KW-1185">Reference proteome</keyword>
<dbReference type="NCBIfam" id="TIGR00771">
    <property type="entry name" value="DcuC"/>
    <property type="match status" value="1"/>
</dbReference>
<feature type="transmembrane region" description="Helical" evidence="8">
    <location>
        <begin position="6"/>
        <end position="23"/>
    </location>
</feature>
<reference evidence="9 10" key="1">
    <citation type="journal article" date="2007" name="Int. J. Syst. Evol. Microbiol.">
        <title>Oceanobacillus profundus sp. nov., isolated from a deep-sea sediment core.</title>
        <authorList>
            <person name="Kim Y.G."/>
            <person name="Choi D.H."/>
            <person name="Hyun S."/>
            <person name="Cho B.C."/>
        </authorList>
    </citation>
    <scope>NUCLEOTIDE SEQUENCE [LARGE SCALE GENOMIC DNA]</scope>
    <source>
        <strain evidence="9 10">DSM 18246</strain>
    </source>
</reference>
<feature type="transmembrane region" description="Helical" evidence="8">
    <location>
        <begin position="117"/>
        <end position="150"/>
    </location>
</feature>
<gene>
    <name evidence="9" type="ORF">D1B32_00135</name>
</gene>
<feature type="transmembrane region" description="Helical" evidence="8">
    <location>
        <begin position="205"/>
        <end position="226"/>
    </location>
</feature>
<feature type="transmembrane region" description="Helical" evidence="8">
    <location>
        <begin position="369"/>
        <end position="394"/>
    </location>
</feature>
<dbReference type="AlphaFoldDB" id="A0A417YMZ8"/>
<feature type="transmembrane region" description="Helical" evidence="8">
    <location>
        <begin position="401"/>
        <end position="418"/>
    </location>
</feature>
<dbReference type="RefSeq" id="WP_095310268.1">
    <property type="nucleotide sequence ID" value="NZ_JAUOPF010000001.1"/>
</dbReference>
<keyword evidence="7 8" id="KW-0472">Membrane</keyword>
<feature type="transmembrane region" description="Helical" evidence="8">
    <location>
        <begin position="30"/>
        <end position="53"/>
    </location>
</feature>
<feature type="transmembrane region" description="Helical" evidence="8">
    <location>
        <begin position="328"/>
        <end position="349"/>
    </location>
</feature>
<evidence type="ECO:0000256" key="3">
    <source>
        <dbReference type="ARBA" id="ARBA00022448"/>
    </source>
</evidence>
<evidence type="ECO:0000256" key="2">
    <source>
        <dbReference type="ARBA" id="ARBA00005275"/>
    </source>
</evidence>
<comment type="caution">
    <text evidence="9">The sequence shown here is derived from an EMBL/GenBank/DDBJ whole genome shotgun (WGS) entry which is preliminary data.</text>
</comment>
<dbReference type="GO" id="GO:0015556">
    <property type="term" value="F:C4-dicarboxylate transmembrane transporter activity"/>
    <property type="evidence" value="ECO:0007669"/>
    <property type="project" value="InterPro"/>
</dbReference>
<dbReference type="Pfam" id="PF03606">
    <property type="entry name" value="DcuC"/>
    <property type="match status" value="1"/>
</dbReference>
<feature type="transmembrane region" description="Helical" evidence="8">
    <location>
        <begin position="424"/>
        <end position="442"/>
    </location>
</feature>
<feature type="transmembrane region" description="Helical" evidence="8">
    <location>
        <begin position="454"/>
        <end position="472"/>
    </location>
</feature>
<evidence type="ECO:0000256" key="6">
    <source>
        <dbReference type="ARBA" id="ARBA00022989"/>
    </source>
</evidence>
<dbReference type="Proteomes" id="UP000285456">
    <property type="component" value="Unassembled WGS sequence"/>
</dbReference>
<organism evidence="9 10">
    <name type="scientific">Oceanobacillus profundus</name>
    <dbReference type="NCBI Taxonomy" id="372463"/>
    <lineage>
        <taxon>Bacteria</taxon>
        <taxon>Bacillati</taxon>
        <taxon>Bacillota</taxon>
        <taxon>Bacilli</taxon>
        <taxon>Bacillales</taxon>
        <taxon>Bacillaceae</taxon>
        <taxon>Oceanobacillus</taxon>
    </lineage>
</organism>
<feature type="transmembrane region" description="Helical" evidence="8">
    <location>
        <begin position="259"/>
        <end position="278"/>
    </location>
</feature>
<dbReference type="OrthoDB" id="1674075at2"/>
<evidence type="ECO:0000256" key="4">
    <source>
        <dbReference type="ARBA" id="ARBA00022475"/>
    </source>
</evidence>
<dbReference type="PANTHER" id="PTHR42002:SF2">
    <property type="entry name" value="ANAEROBIC C4-DICARBOXYLATE TRANSPORTER DCUC-RELATED"/>
    <property type="match status" value="1"/>
</dbReference>
<evidence type="ECO:0000256" key="8">
    <source>
        <dbReference type="SAM" id="Phobius"/>
    </source>
</evidence>
<name>A0A417YMZ8_9BACI</name>
<keyword evidence="6 8" id="KW-1133">Transmembrane helix</keyword>
<dbReference type="InterPro" id="IPR018385">
    <property type="entry name" value="C4_dicarb_anaerob_car-like"/>
</dbReference>
<keyword evidence="3" id="KW-0813">Transport</keyword>
<evidence type="ECO:0000256" key="5">
    <source>
        <dbReference type="ARBA" id="ARBA00022692"/>
    </source>
</evidence>
<accession>A0A417YMZ8</accession>
<sequence>MLDNLIMYSSALLAVAVIVYMLIKKMDIKIPLFLMGIILLLISIVMGNEIVFSDFTPTGSALLDPLQVVVQQFKSTLSSAGLIILILGGYTAYMSSIGANDLTVQMLTKPVSKIKSVYLLVPIIFLLGNVLSLVIPSASTLAILLLATLYPVMKNAGMSTLSIAAVIATSATIIPTPLGSDNVAIAEELAKYAAFSDLTVTQYVFSYHAIVSLPTILFMAIVHYFWQKRMDKKAEITESAKEVKLEDFKEIEGSILFKTVYAILPVFPIIILLVSFILDLTTQISVSISVEIAVLISFILAIICELIRNKNSKDVLSNTEKFFTGMGSMISVVVLLVAASVFVAGLQSIGLIDTLQASMENIQGQGFDYVLPLVLVGFTALIVILSGSGIALFFAMIPLMVPLAEAAGINPIAVSIPMGLAGNLFRSVSPVAAVVLIIAATLKVDPINIIKRTSVPILSGVIFMFILSMIMFL</sequence>
<keyword evidence="5 8" id="KW-0812">Transmembrane</keyword>
<comment type="similarity">
    <text evidence="2">Belongs to the DcuC/DcuD transporter (TC 2.A.61) family.</text>
</comment>
<proteinExistence type="inferred from homology"/>
<dbReference type="InterPro" id="IPR004669">
    <property type="entry name" value="C4_dicarb_anaerob_car"/>
</dbReference>
<keyword evidence="4" id="KW-1003">Cell membrane</keyword>